<protein>
    <submittedName>
        <fullName evidence="8">Chemosensory receptor a</fullName>
    </submittedName>
</protein>
<comment type="caution">
    <text evidence="8">The sequence shown here is derived from an EMBL/GenBank/DDBJ whole genome shotgun (WGS) entry which is preliminary data.</text>
</comment>
<dbReference type="InterPro" id="IPR052954">
    <property type="entry name" value="GPCR-Ligand_Int"/>
</dbReference>
<dbReference type="Pfam" id="PF10328">
    <property type="entry name" value="7TM_GPCR_Srx"/>
    <property type="match status" value="1"/>
</dbReference>
<reference evidence="8 9" key="1">
    <citation type="journal article" date="2021" name="Elife">
        <title>Chloroplast acquisition without the gene transfer in kleptoplastic sea slugs, Plakobranchus ocellatus.</title>
        <authorList>
            <person name="Maeda T."/>
            <person name="Takahashi S."/>
            <person name="Yoshida T."/>
            <person name="Shimamura S."/>
            <person name="Takaki Y."/>
            <person name="Nagai Y."/>
            <person name="Toyoda A."/>
            <person name="Suzuki Y."/>
            <person name="Arimoto A."/>
            <person name="Ishii H."/>
            <person name="Satoh N."/>
            <person name="Nishiyama T."/>
            <person name="Hasebe M."/>
            <person name="Maruyama T."/>
            <person name="Minagawa J."/>
            <person name="Obokata J."/>
            <person name="Shigenobu S."/>
        </authorList>
    </citation>
    <scope>NUCLEOTIDE SEQUENCE [LARGE SCALE GENOMIC DNA]</scope>
</reference>
<dbReference type="SUPFAM" id="SSF81321">
    <property type="entry name" value="Family A G protein-coupled receptor-like"/>
    <property type="match status" value="1"/>
</dbReference>
<keyword evidence="9" id="KW-1185">Reference proteome</keyword>
<organism evidence="8 9">
    <name type="scientific">Plakobranchus ocellatus</name>
    <dbReference type="NCBI Taxonomy" id="259542"/>
    <lineage>
        <taxon>Eukaryota</taxon>
        <taxon>Metazoa</taxon>
        <taxon>Spiralia</taxon>
        <taxon>Lophotrochozoa</taxon>
        <taxon>Mollusca</taxon>
        <taxon>Gastropoda</taxon>
        <taxon>Heterobranchia</taxon>
        <taxon>Euthyneura</taxon>
        <taxon>Panpulmonata</taxon>
        <taxon>Sacoglossa</taxon>
        <taxon>Placobranchoidea</taxon>
        <taxon>Plakobranchidae</taxon>
        <taxon>Plakobranchus</taxon>
    </lineage>
</organism>
<keyword evidence="8" id="KW-0675">Receptor</keyword>
<keyword evidence="4 6" id="KW-0472">Membrane</keyword>
<dbReference type="InterPro" id="IPR019430">
    <property type="entry name" value="7TM_GPCR_serpentine_rcpt_Srx"/>
</dbReference>
<evidence type="ECO:0000256" key="6">
    <source>
        <dbReference type="SAM" id="Phobius"/>
    </source>
</evidence>
<feature type="transmembrane region" description="Helical" evidence="6">
    <location>
        <begin position="75"/>
        <end position="99"/>
    </location>
</feature>
<comment type="subcellular location">
    <subcellularLocation>
        <location evidence="1">Membrane</location>
    </subcellularLocation>
</comment>
<sequence>MDHEEAQYLNLSEGNGVNLALGNDAVAIDWKKWDAMLVYPIVTTLFFSVLGLGTNITNIVVFIKMGLQETTTISMLALAVSDFLCCLLSLWTYMCYLPAFRDLPSLPFEPSEISSETGVNVRAYLTRTGALITTFITLERCLCVVVPMKVKNIITVPVTRISMVAIYAVTVLPYIAHMFQIKLDWKFYPHLNRTRLGAVYLNNPVVSAVIQSQNNTTTRAASRTSQGRGLGEGFGGPPTIEVQGAKSLLEEPGYPEADELLQFDNENVTFAGTK</sequence>
<feature type="domain" description="G-protein coupled receptors family 1 profile" evidence="7">
    <location>
        <begin position="53"/>
        <end position="172"/>
    </location>
</feature>
<keyword evidence="3 6" id="KW-1133">Transmembrane helix</keyword>
<feature type="transmembrane region" description="Helical" evidence="6">
    <location>
        <begin position="154"/>
        <end position="176"/>
    </location>
</feature>
<name>A0AAV4AER3_9GAST</name>
<dbReference type="AlphaFoldDB" id="A0AAV4AER3"/>
<dbReference type="InterPro" id="IPR017452">
    <property type="entry name" value="GPCR_Rhodpsn_7TM"/>
</dbReference>
<dbReference type="Proteomes" id="UP000735302">
    <property type="component" value="Unassembled WGS sequence"/>
</dbReference>
<evidence type="ECO:0000256" key="2">
    <source>
        <dbReference type="ARBA" id="ARBA00022692"/>
    </source>
</evidence>
<keyword evidence="2 6" id="KW-0812">Transmembrane</keyword>
<evidence type="ECO:0000256" key="1">
    <source>
        <dbReference type="ARBA" id="ARBA00004370"/>
    </source>
</evidence>
<dbReference type="Gene3D" id="1.20.1070.10">
    <property type="entry name" value="Rhodopsin 7-helix transmembrane proteins"/>
    <property type="match status" value="1"/>
</dbReference>
<evidence type="ECO:0000313" key="8">
    <source>
        <dbReference type="EMBL" id="GFO05250.1"/>
    </source>
</evidence>
<dbReference type="EMBL" id="BLXT01003747">
    <property type="protein sequence ID" value="GFO05250.1"/>
    <property type="molecule type" value="Genomic_DNA"/>
</dbReference>
<dbReference type="GO" id="GO:0016020">
    <property type="term" value="C:membrane"/>
    <property type="evidence" value="ECO:0007669"/>
    <property type="project" value="UniProtKB-SubCell"/>
</dbReference>
<dbReference type="PROSITE" id="PS50262">
    <property type="entry name" value="G_PROTEIN_RECEP_F1_2"/>
    <property type="match status" value="1"/>
</dbReference>
<dbReference type="PANTHER" id="PTHR46641">
    <property type="entry name" value="FMRFAMIDE RECEPTOR-RELATED"/>
    <property type="match status" value="1"/>
</dbReference>
<feature type="transmembrane region" description="Helical" evidence="6">
    <location>
        <begin position="37"/>
        <end position="63"/>
    </location>
</feature>
<evidence type="ECO:0000259" key="7">
    <source>
        <dbReference type="PROSITE" id="PS50262"/>
    </source>
</evidence>
<feature type="compositionally biased region" description="Polar residues" evidence="5">
    <location>
        <begin position="216"/>
        <end position="226"/>
    </location>
</feature>
<accession>A0AAV4AER3</accession>
<gene>
    <name evidence="8" type="ORF">PoB_003175500</name>
</gene>
<feature type="region of interest" description="Disordered" evidence="5">
    <location>
        <begin position="216"/>
        <end position="236"/>
    </location>
</feature>
<evidence type="ECO:0000256" key="4">
    <source>
        <dbReference type="ARBA" id="ARBA00023136"/>
    </source>
</evidence>
<evidence type="ECO:0000313" key="9">
    <source>
        <dbReference type="Proteomes" id="UP000735302"/>
    </source>
</evidence>
<proteinExistence type="predicted"/>
<evidence type="ECO:0000256" key="3">
    <source>
        <dbReference type="ARBA" id="ARBA00022989"/>
    </source>
</evidence>
<evidence type="ECO:0000256" key="5">
    <source>
        <dbReference type="SAM" id="MobiDB-lite"/>
    </source>
</evidence>
<dbReference type="PANTHER" id="PTHR46641:SF2">
    <property type="entry name" value="FMRFAMIDE RECEPTOR"/>
    <property type="match status" value="1"/>
</dbReference>